<feature type="region of interest" description="Disordered" evidence="1">
    <location>
        <begin position="432"/>
        <end position="473"/>
    </location>
</feature>
<dbReference type="InterPro" id="IPR020845">
    <property type="entry name" value="AMP-binding_CS"/>
</dbReference>
<dbReference type="AlphaFoldDB" id="A0A8H7MJG4"/>
<evidence type="ECO:0000256" key="1">
    <source>
        <dbReference type="SAM" id="MobiDB-lite"/>
    </source>
</evidence>
<comment type="caution">
    <text evidence="2">The sequence shown here is derived from an EMBL/GenBank/DDBJ whole genome shotgun (WGS) entry which is preliminary data.</text>
</comment>
<dbReference type="PANTHER" id="PTHR43845">
    <property type="entry name" value="BLR5969 PROTEIN"/>
    <property type="match status" value="1"/>
</dbReference>
<dbReference type="SUPFAM" id="SSF56801">
    <property type="entry name" value="Acetyl-CoA synthetase-like"/>
    <property type="match status" value="1"/>
</dbReference>
<reference evidence="2" key="2">
    <citation type="submission" date="2020-09" db="EMBL/GenBank/DDBJ databases">
        <title>Reference genome assembly for Australian Ascochyta lentis isolate Al4.</title>
        <authorList>
            <person name="Lee R.C."/>
            <person name="Farfan-Caceres L.M."/>
            <person name="Debler J.W."/>
            <person name="Williams A.H."/>
            <person name="Henares B.M."/>
        </authorList>
    </citation>
    <scope>NUCLEOTIDE SEQUENCE</scope>
    <source>
        <strain evidence="2">Al4</strain>
    </source>
</reference>
<dbReference type="PROSITE" id="PS00455">
    <property type="entry name" value="AMP_BINDING"/>
    <property type="match status" value="1"/>
</dbReference>
<protein>
    <submittedName>
        <fullName evidence="2">Uncharacterized protein</fullName>
    </submittedName>
</protein>
<sequence>MLLPSEQSIIDFIREVRQQSPFYRDLYEGLPDGISNIEDLPLTNNDNYWAACRRKPHGVVMGPFDDGLVMRTGGSTSAPKLVYATRNEMLRAAQLLGSGMSQFCGLVPGDRIANMMRHGSMYGGFAYANAVLHEMPLPHIHLPITGNEMPPDAMQQLVQNEATVIMSNVFTVVRLADYLRTTDQTLPLIRLILYTGEAFYKDLRPLFKAAFPNAKVHPSMYACVDSGLIGIPANPPLYEDDDISPTYRSIAPFGIIELIAEDGTSIKEPGKRGNVYVTHLVKKKLPMIRYPVGDLAEWVDYEHGLFKLYGRDHVDLKVGTAHLDLPLLRHLMEKALGSGVIDSFQTIVRRDADATANTLTFRIATPEPPKEPARIGAFLEATLAQVIPSWTKNRENGHIGPIELEFCQMKDLVTHEKTGKLKNFIDERFAPSAGDGSNRAAKSAVQDEEPGKTNGLRENGKPAKIVPDDFVSC</sequence>
<organism evidence="2 3">
    <name type="scientific">Ascochyta lentis</name>
    <dbReference type="NCBI Taxonomy" id="205686"/>
    <lineage>
        <taxon>Eukaryota</taxon>
        <taxon>Fungi</taxon>
        <taxon>Dikarya</taxon>
        <taxon>Ascomycota</taxon>
        <taxon>Pezizomycotina</taxon>
        <taxon>Dothideomycetes</taxon>
        <taxon>Pleosporomycetidae</taxon>
        <taxon>Pleosporales</taxon>
        <taxon>Pleosporineae</taxon>
        <taxon>Didymellaceae</taxon>
        <taxon>Ascochyta</taxon>
    </lineage>
</organism>
<evidence type="ECO:0000313" key="3">
    <source>
        <dbReference type="Proteomes" id="UP000651452"/>
    </source>
</evidence>
<dbReference type="OrthoDB" id="5360374at2759"/>
<dbReference type="Proteomes" id="UP000651452">
    <property type="component" value="Unassembled WGS sequence"/>
</dbReference>
<gene>
    <name evidence="2" type="ORF">EKO04_005156</name>
</gene>
<name>A0A8H7MJG4_9PLEO</name>
<dbReference type="Gene3D" id="3.40.50.12780">
    <property type="entry name" value="N-terminal domain of ligase-like"/>
    <property type="match status" value="1"/>
</dbReference>
<reference evidence="2" key="1">
    <citation type="submission" date="2018-12" db="EMBL/GenBank/DDBJ databases">
        <authorList>
            <person name="Syme R.A."/>
            <person name="Farfan-Caceres L."/>
            <person name="Lichtenzveig J."/>
        </authorList>
    </citation>
    <scope>NUCLEOTIDE SEQUENCE</scope>
    <source>
        <strain evidence="2">Al4</strain>
    </source>
</reference>
<accession>A0A8H7MJG4</accession>
<dbReference type="PANTHER" id="PTHR43845:SF1">
    <property type="entry name" value="BLR5969 PROTEIN"/>
    <property type="match status" value="1"/>
</dbReference>
<dbReference type="InterPro" id="IPR042099">
    <property type="entry name" value="ANL_N_sf"/>
</dbReference>
<keyword evidence="3" id="KW-1185">Reference proteome</keyword>
<proteinExistence type="predicted"/>
<dbReference type="EMBL" id="RZGK01000008">
    <property type="protein sequence ID" value="KAF9697015.1"/>
    <property type="molecule type" value="Genomic_DNA"/>
</dbReference>
<evidence type="ECO:0000313" key="2">
    <source>
        <dbReference type="EMBL" id="KAF9697015.1"/>
    </source>
</evidence>